<sequence>MQACLGVVLAGGLSSRMGQNKANLTPLNSNQTMLEYSKAQLHAAGVSQVVESLNFKDSENSGAQIVDQFPNLGPLGGIATVFERKTKVNGYLFLPVDLPLLTDTFLQKLIKHGELTQQACYFSEHFLPLYLPRNAYTEIFFNKLSLDKGQVREDSLKKDQGLSIKAMLKQVPHQEISLPPSDSHQLFNCNTPTQWQQAQQQFKSRVS</sequence>
<comment type="caution">
    <text evidence="9">The sequence shown here is derived from an EMBL/GenBank/DDBJ whole genome shotgun (WGS) entry which is preliminary data.</text>
</comment>
<dbReference type="Proteomes" id="UP001157133">
    <property type="component" value="Unassembled WGS sequence"/>
</dbReference>
<keyword evidence="6" id="KW-0342">GTP-binding</keyword>
<feature type="domain" description="MobA-like NTP transferase" evidence="8">
    <location>
        <begin position="6"/>
        <end position="138"/>
    </location>
</feature>
<dbReference type="InterPro" id="IPR013482">
    <property type="entry name" value="Molybde_CF_guanTrfase"/>
</dbReference>
<dbReference type="PANTHER" id="PTHR19136:SF81">
    <property type="entry name" value="MOLYBDENUM COFACTOR GUANYLYLTRANSFERASE"/>
    <property type="match status" value="1"/>
</dbReference>
<dbReference type="RefSeq" id="WP_284206887.1">
    <property type="nucleotide sequence ID" value="NZ_BSSU01000004.1"/>
</dbReference>
<evidence type="ECO:0000256" key="3">
    <source>
        <dbReference type="ARBA" id="ARBA00022723"/>
    </source>
</evidence>
<evidence type="ECO:0000313" key="9">
    <source>
        <dbReference type="EMBL" id="GLX81554.1"/>
    </source>
</evidence>
<dbReference type="SUPFAM" id="SSF53448">
    <property type="entry name" value="Nucleotide-diphospho-sugar transferases"/>
    <property type="match status" value="1"/>
</dbReference>
<evidence type="ECO:0000256" key="2">
    <source>
        <dbReference type="ARBA" id="ARBA00022679"/>
    </source>
</evidence>
<reference evidence="9 10" key="1">
    <citation type="submission" date="2023-03" db="EMBL/GenBank/DDBJ databases">
        <title>Draft genome sequence of Thalassotalea eurytherma JCM 18482T.</title>
        <authorList>
            <person name="Sawabe T."/>
        </authorList>
    </citation>
    <scope>NUCLEOTIDE SEQUENCE [LARGE SCALE GENOMIC DNA]</scope>
    <source>
        <strain evidence="9 10">JCM 18482</strain>
    </source>
</reference>
<keyword evidence="2" id="KW-0808">Transferase</keyword>
<dbReference type="Gene3D" id="3.90.550.10">
    <property type="entry name" value="Spore Coat Polysaccharide Biosynthesis Protein SpsA, Chain A"/>
    <property type="match status" value="1"/>
</dbReference>
<dbReference type="InterPro" id="IPR025877">
    <property type="entry name" value="MobA-like_NTP_Trfase"/>
</dbReference>
<organism evidence="9 10">
    <name type="scientific">Thalassotalea eurytherma</name>
    <dbReference type="NCBI Taxonomy" id="1144278"/>
    <lineage>
        <taxon>Bacteria</taxon>
        <taxon>Pseudomonadati</taxon>
        <taxon>Pseudomonadota</taxon>
        <taxon>Gammaproteobacteria</taxon>
        <taxon>Alteromonadales</taxon>
        <taxon>Colwelliaceae</taxon>
        <taxon>Thalassotalea</taxon>
    </lineage>
</organism>
<dbReference type="CDD" id="cd02503">
    <property type="entry name" value="MobA"/>
    <property type="match status" value="1"/>
</dbReference>
<dbReference type="GO" id="GO:0016779">
    <property type="term" value="F:nucleotidyltransferase activity"/>
    <property type="evidence" value="ECO:0007669"/>
    <property type="project" value="UniProtKB-KW"/>
</dbReference>
<keyword evidence="4" id="KW-0547">Nucleotide-binding</keyword>
<evidence type="ECO:0000256" key="1">
    <source>
        <dbReference type="ARBA" id="ARBA00022490"/>
    </source>
</evidence>
<evidence type="ECO:0000256" key="7">
    <source>
        <dbReference type="ARBA" id="ARBA00023150"/>
    </source>
</evidence>
<evidence type="ECO:0000259" key="8">
    <source>
        <dbReference type="Pfam" id="PF12804"/>
    </source>
</evidence>
<protein>
    <submittedName>
        <fullName evidence="9">Molybdenum cofactor guanylyltransferase</fullName>
    </submittedName>
</protein>
<keyword evidence="10" id="KW-1185">Reference proteome</keyword>
<keyword evidence="9" id="KW-0548">Nucleotidyltransferase</keyword>
<name>A0ABQ6H0Z8_9GAMM</name>
<proteinExistence type="predicted"/>
<keyword evidence="5" id="KW-0460">Magnesium</keyword>
<dbReference type="Pfam" id="PF12804">
    <property type="entry name" value="NTP_transf_3"/>
    <property type="match status" value="1"/>
</dbReference>
<evidence type="ECO:0000256" key="6">
    <source>
        <dbReference type="ARBA" id="ARBA00023134"/>
    </source>
</evidence>
<evidence type="ECO:0000256" key="5">
    <source>
        <dbReference type="ARBA" id="ARBA00022842"/>
    </source>
</evidence>
<accession>A0ABQ6H0Z8</accession>
<evidence type="ECO:0000313" key="10">
    <source>
        <dbReference type="Proteomes" id="UP001157133"/>
    </source>
</evidence>
<gene>
    <name evidence="9" type="primary">mobA</name>
    <name evidence="9" type="ORF">theurythT_10060</name>
</gene>
<keyword evidence="1" id="KW-0963">Cytoplasm</keyword>
<keyword evidence="7" id="KW-0501">Molybdenum cofactor biosynthesis</keyword>
<dbReference type="EMBL" id="BSSU01000004">
    <property type="protein sequence ID" value="GLX81554.1"/>
    <property type="molecule type" value="Genomic_DNA"/>
</dbReference>
<dbReference type="PANTHER" id="PTHR19136">
    <property type="entry name" value="MOLYBDENUM COFACTOR GUANYLYLTRANSFERASE"/>
    <property type="match status" value="1"/>
</dbReference>
<keyword evidence="3" id="KW-0479">Metal-binding</keyword>
<evidence type="ECO:0000256" key="4">
    <source>
        <dbReference type="ARBA" id="ARBA00022741"/>
    </source>
</evidence>
<dbReference type="InterPro" id="IPR029044">
    <property type="entry name" value="Nucleotide-diphossugar_trans"/>
</dbReference>